<dbReference type="Gene3D" id="3.40.50.2300">
    <property type="match status" value="1"/>
</dbReference>
<dbReference type="SUPFAM" id="SSF141868">
    <property type="entry name" value="EAL domain-like"/>
    <property type="match status" value="1"/>
</dbReference>
<dbReference type="InterPro" id="IPR001789">
    <property type="entry name" value="Sig_transdc_resp-reg_receiver"/>
</dbReference>
<organism evidence="4 5">
    <name type="scientific">Leptospira santarosai</name>
    <dbReference type="NCBI Taxonomy" id="28183"/>
    <lineage>
        <taxon>Bacteria</taxon>
        <taxon>Pseudomonadati</taxon>
        <taxon>Spirochaetota</taxon>
        <taxon>Spirochaetia</taxon>
        <taxon>Leptospirales</taxon>
        <taxon>Leptospiraceae</taxon>
        <taxon>Leptospira</taxon>
    </lineage>
</organism>
<keyword evidence="1" id="KW-0597">Phosphoprotein</keyword>
<feature type="domain" description="EAL" evidence="3">
    <location>
        <begin position="150"/>
        <end position="404"/>
    </location>
</feature>
<dbReference type="Pfam" id="PF00563">
    <property type="entry name" value="EAL"/>
    <property type="match status" value="1"/>
</dbReference>
<dbReference type="InterPro" id="IPR050706">
    <property type="entry name" value="Cyclic-di-GMP_PDE-like"/>
</dbReference>
<dbReference type="PROSITE" id="PS50110">
    <property type="entry name" value="RESPONSE_REGULATORY"/>
    <property type="match status" value="1"/>
</dbReference>
<accession>A0A0M2X4L9</accession>
<dbReference type="GO" id="GO:0000160">
    <property type="term" value="P:phosphorelay signal transduction system"/>
    <property type="evidence" value="ECO:0007669"/>
    <property type="project" value="InterPro"/>
</dbReference>
<evidence type="ECO:0000259" key="3">
    <source>
        <dbReference type="PROSITE" id="PS50883"/>
    </source>
</evidence>
<dbReference type="Pfam" id="PF00072">
    <property type="entry name" value="Response_reg"/>
    <property type="match status" value="1"/>
</dbReference>
<dbReference type="CDD" id="cd01948">
    <property type="entry name" value="EAL"/>
    <property type="match status" value="1"/>
</dbReference>
<dbReference type="PROSITE" id="PS50883">
    <property type="entry name" value="EAL"/>
    <property type="match status" value="1"/>
</dbReference>
<evidence type="ECO:0000256" key="1">
    <source>
        <dbReference type="PROSITE-ProRule" id="PRU00169"/>
    </source>
</evidence>
<evidence type="ECO:0000259" key="2">
    <source>
        <dbReference type="PROSITE" id="PS50110"/>
    </source>
</evidence>
<name>A0A0M2X4L9_9LEPT</name>
<dbReference type="Proteomes" id="UP000033961">
    <property type="component" value="Chromosome I"/>
</dbReference>
<evidence type="ECO:0000313" key="4">
    <source>
        <dbReference type="EMBL" id="AVQ13501.1"/>
    </source>
</evidence>
<dbReference type="PANTHER" id="PTHR33121">
    <property type="entry name" value="CYCLIC DI-GMP PHOSPHODIESTERASE PDEF"/>
    <property type="match status" value="1"/>
</dbReference>
<proteinExistence type="predicted"/>
<dbReference type="InterPro" id="IPR001633">
    <property type="entry name" value="EAL_dom"/>
</dbReference>
<feature type="domain" description="Response regulatory" evidence="2">
    <location>
        <begin position="9"/>
        <end position="127"/>
    </location>
</feature>
<dbReference type="EMBL" id="CP027843">
    <property type="protein sequence ID" value="AVQ13501.1"/>
    <property type="molecule type" value="Genomic_DNA"/>
</dbReference>
<dbReference type="SMART" id="SM00052">
    <property type="entry name" value="EAL"/>
    <property type="match status" value="1"/>
</dbReference>
<reference evidence="4 5" key="1">
    <citation type="journal article" date="2015" name="Genome Announc.">
        <title>Draft Genome Sequences of Leptospira santarosai Strains U160, U164, and U233, Isolated from Asymptomatic Cattle.</title>
        <authorList>
            <person name="Kremer F.S."/>
            <person name="Eslabao M.R."/>
            <person name="Provisor M."/>
            <person name="Woloski R.D."/>
            <person name="Ramires O.V."/>
            <person name="Moreno L.Z."/>
            <person name="Moreno A.M."/>
            <person name="Hamond C."/>
            <person name="Lilenbaum W."/>
            <person name="Dellagostin O.A."/>
        </authorList>
    </citation>
    <scope>NUCLEOTIDE SEQUENCE [LARGE SCALE GENOMIC DNA]</scope>
    <source>
        <strain evidence="4 5">U160</strain>
    </source>
</reference>
<protein>
    <submittedName>
        <fullName evidence="4">Cyclic diguanylate phosphodiesterase (EAL) domain protein</fullName>
    </submittedName>
</protein>
<dbReference type="InterPro" id="IPR011006">
    <property type="entry name" value="CheY-like_superfamily"/>
</dbReference>
<dbReference type="PANTHER" id="PTHR33121:SF71">
    <property type="entry name" value="OXYGEN SENSOR PROTEIN DOSP"/>
    <property type="match status" value="1"/>
</dbReference>
<dbReference type="Gene3D" id="3.20.20.450">
    <property type="entry name" value="EAL domain"/>
    <property type="match status" value="1"/>
</dbReference>
<dbReference type="GO" id="GO:0071111">
    <property type="term" value="F:cyclic-guanylate-specific phosphodiesterase activity"/>
    <property type="evidence" value="ECO:0007669"/>
    <property type="project" value="InterPro"/>
</dbReference>
<gene>
    <name evidence="4" type="ORF">XB16_3206</name>
</gene>
<dbReference type="SUPFAM" id="SSF52172">
    <property type="entry name" value="CheY-like"/>
    <property type="match status" value="1"/>
</dbReference>
<dbReference type="AlphaFoldDB" id="A0A0M2X4L9"/>
<sequence length="405" mass="45010">MMNQTKLPNLLILDDEEEIAGILGDIAKQCGFEVTVAHEAGVFFEKLTEETQYIILDLMIPGVDGVDVLRMLSGKKLSVSVILISGADRRVLQSAEALAIQYGLKISGVLEKPIRIQEYQKVLMGLISAQKNESSQSFNVGKRAVKEETSANTPEEIEKAIREDQFLLYYQPKIDFKTGTVSGFESLVRWSHPERGLIFPDSFIPILESYPSLMDAMTEKLILQALAQCSIWNKQFPGIAVAVNVSPVSMNKLILPETISKMIESFGLKNNQLIVEVTETQLLENMTSTLDILTRIRIRGIGLSVDDFGIGYSSLKQIHRYPFTELKIDRSFVSVAPYDKEALFICQSAIDLGHKLGMTVVAEGIETAIVGELMKRHGCDKGQGYFYSKPMPSDATLPFLSGFKL</sequence>
<feature type="modified residue" description="4-aspartylphosphate" evidence="1">
    <location>
        <position position="57"/>
    </location>
</feature>
<evidence type="ECO:0000313" key="5">
    <source>
        <dbReference type="Proteomes" id="UP000033961"/>
    </source>
</evidence>
<dbReference type="SMART" id="SM00448">
    <property type="entry name" value="REC"/>
    <property type="match status" value="1"/>
</dbReference>
<dbReference type="InterPro" id="IPR035919">
    <property type="entry name" value="EAL_sf"/>
</dbReference>